<comment type="caution">
    <text evidence="8">The sequence shown here is derived from an EMBL/GenBank/DDBJ whole genome shotgun (WGS) entry which is preliminary data.</text>
</comment>
<comment type="subcellular location">
    <subcellularLocation>
        <location evidence="1">Cytoplasm</location>
    </subcellularLocation>
    <subcellularLocation>
        <location evidence="2">Golgi apparatus</location>
    </subcellularLocation>
</comment>
<evidence type="ECO:0000256" key="1">
    <source>
        <dbReference type="ARBA" id="ARBA00004496"/>
    </source>
</evidence>
<dbReference type="InterPro" id="IPR007033">
    <property type="entry name" value="GORAB"/>
</dbReference>
<dbReference type="PANTHER" id="PTHR21470:SF2">
    <property type="entry name" value="RAB6-INTERACTING GOLGIN"/>
    <property type="match status" value="1"/>
</dbReference>
<keyword evidence="7" id="KW-0175">Coiled coil</keyword>
<sequence>MTTLPQQVRYIQRPKTSGTINQSHLMVNEERDEEMTRSTLAAFRAKEEEIERRKIEVKEKVKAQLGRVEVETKRLAEIRQELEALHDPTRKEIVVIRKRVDSINRDLKPLGLNCQKKEKEYRDALEAFNEKNREKGQLIAKLVELVSESEKLRLKKLEELSKNIDSLS</sequence>
<evidence type="ECO:0000256" key="2">
    <source>
        <dbReference type="ARBA" id="ARBA00004555"/>
    </source>
</evidence>
<dbReference type="Proteomes" id="UP001153555">
    <property type="component" value="Unassembled WGS sequence"/>
</dbReference>
<accession>A0A9N7RRQ6</accession>
<keyword evidence="9" id="KW-1185">Reference proteome</keyword>
<evidence type="ECO:0000256" key="7">
    <source>
        <dbReference type="ARBA" id="ARBA00023054"/>
    </source>
</evidence>
<evidence type="ECO:0000256" key="4">
    <source>
        <dbReference type="ARBA" id="ARBA00014130"/>
    </source>
</evidence>
<comment type="similarity">
    <text evidence="3">Belongs to the GORAB family.</text>
</comment>
<dbReference type="OrthoDB" id="1921288at2759"/>
<evidence type="ECO:0000313" key="8">
    <source>
        <dbReference type="EMBL" id="CAA0841277.1"/>
    </source>
</evidence>
<proteinExistence type="inferred from homology"/>
<evidence type="ECO:0000256" key="3">
    <source>
        <dbReference type="ARBA" id="ARBA00005599"/>
    </source>
</evidence>
<gene>
    <name evidence="8" type="ORF">SHERM_07292</name>
</gene>
<dbReference type="PANTHER" id="PTHR21470">
    <property type="entry name" value="RAB6-INTERACTING PROTEIN GORAB"/>
    <property type="match status" value="1"/>
</dbReference>
<organism evidence="8 9">
    <name type="scientific">Striga hermonthica</name>
    <name type="common">Purple witchweed</name>
    <name type="synonym">Buchnera hermonthica</name>
    <dbReference type="NCBI Taxonomy" id="68872"/>
    <lineage>
        <taxon>Eukaryota</taxon>
        <taxon>Viridiplantae</taxon>
        <taxon>Streptophyta</taxon>
        <taxon>Embryophyta</taxon>
        <taxon>Tracheophyta</taxon>
        <taxon>Spermatophyta</taxon>
        <taxon>Magnoliopsida</taxon>
        <taxon>eudicotyledons</taxon>
        <taxon>Gunneridae</taxon>
        <taxon>Pentapetalae</taxon>
        <taxon>asterids</taxon>
        <taxon>lamiids</taxon>
        <taxon>Lamiales</taxon>
        <taxon>Orobanchaceae</taxon>
        <taxon>Buchnereae</taxon>
        <taxon>Striga</taxon>
    </lineage>
</organism>
<keyword evidence="6" id="KW-0333">Golgi apparatus</keyword>
<dbReference type="Pfam" id="PF04949">
    <property type="entry name" value="Transcrip_act"/>
    <property type="match status" value="1"/>
</dbReference>
<evidence type="ECO:0000256" key="5">
    <source>
        <dbReference type="ARBA" id="ARBA00022490"/>
    </source>
</evidence>
<evidence type="ECO:0000256" key="6">
    <source>
        <dbReference type="ARBA" id="ARBA00023034"/>
    </source>
</evidence>
<dbReference type="EMBL" id="CACSLK010034108">
    <property type="protein sequence ID" value="CAA0841277.1"/>
    <property type="molecule type" value="Genomic_DNA"/>
</dbReference>
<keyword evidence="5" id="KW-0963">Cytoplasm</keyword>
<dbReference type="AlphaFoldDB" id="A0A9N7RRQ6"/>
<evidence type="ECO:0000313" key="9">
    <source>
        <dbReference type="Proteomes" id="UP001153555"/>
    </source>
</evidence>
<name>A0A9N7RRQ6_STRHE</name>
<dbReference type="GO" id="GO:0005794">
    <property type="term" value="C:Golgi apparatus"/>
    <property type="evidence" value="ECO:0007669"/>
    <property type="project" value="UniProtKB-SubCell"/>
</dbReference>
<reference evidence="8" key="1">
    <citation type="submission" date="2019-12" db="EMBL/GenBank/DDBJ databases">
        <authorList>
            <person name="Scholes J."/>
        </authorList>
    </citation>
    <scope>NUCLEOTIDE SEQUENCE</scope>
</reference>
<protein>
    <recommendedName>
        <fullName evidence="4">RAB6-interacting golgin</fullName>
    </recommendedName>
</protein>